<proteinExistence type="predicted"/>
<dbReference type="EMBL" id="JAVRJZ010006474">
    <property type="protein sequence ID" value="KAK2701249.1"/>
    <property type="molecule type" value="Genomic_DNA"/>
</dbReference>
<comment type="caution">
    <text evidence="1">The sequence shown here is derived from an EMBL/GenBank/DDBJ whole genome shotgun (WGS) entry which is preliminary data.</text>
</comment>
<sequence length="120" mass="12913">MLSATPAEDSKAKNDFLSTDMKFLSSTCPVDDNSLNSGLTRGTLKPKTRCDIYKLSLGPGCRQSQRKPRSENNLFFAVDCSSSERCLTKLCSVGEKSNVISCFLSNGSIAQTSSAAERGC</sequence>
<dbReference type="AlphaFoldDB" id="A0AA88KTB3"/>
<protein>
    <submittedName>
        <fullName evidence="1">Uncharacterized protein</fullName>
    </submittedName>
</protein>
<accession>A0AA88KTB3</accession>
<reference evidence="1" key="1">
    <citation type="submission" date="2023-07" db="EMBL/GenBank/DDBJ databases">
        <title>Chromosome-level genome assembly of Artemia franciscana.</title>
        <authorList>
            <person name="Jo E."/>
        </authorList>
    </citation>
    <scope>NUCLEOTIDE SEQUENCE</scope>
    <source>
        <tissue evidence="1">Whole body</tissue>
    </source>
</reference>
<evidence type="ECO:0000313" key="2">
    <source>
        <dbReference type="Proteomes" id="UP001187531"/>
    </source>
</evidence>
<gene>
    <name evidence="1" type="ORF">QYM36_020088</name>
</gene>
<dbReference type="Proteomes" id="UP001187531">
    <property type="component" value="Unassembled WGS sequence"/>
</dbReference>
<organism evidence="1 2">
    <name type="scientific">Artemia franciscana</name>
    <name type="common">Brine shrimp</name>
    <name type="synonym">Artemia sanfranciscana</name>
    <dbReference type="NCBI Taxonomy" id="6661"/>
    <lineage>
        <taxon>Eukaryota</taxon>
        <taxon>Metazoa</taxon>
        <taxon>Ecdysozoa</taxon>
        <taxon>Arthropoda</taxon>
        <taxon>Crustacea</taxon>
        <taxon>Branchiopoda</taxon>
        <taxon>Anostraca</taxon>
        <taxon>Artemiidae</taxon>
        <taxon>Artemia</taxon>
    </lineage>
</organism>
<evidence type="ECO:0000313" key="1">
    <source>
        <dbReference type="EMBL" id="KAK2701249.1"/>
    </source>
</evidence>
<keyword evidence="2" id="KW-1185">Reference proteome</keyword>
<name>A0AA88KTB3_ARTSF</name>